<keyword evidence="2" id="KW-1185">Reference proteome</keyword>
<evidence type="ECO:0000313" key="2">
    <source>
        <dbReference type="Proteomes" id="UP001630127"/>
    </source>
</evidence>
<dbReference type="EMBL" id="JBJUIK010000014">
    <property type="protein sequence ID" value="KAL3503988.1"/>
    <property type="molecule type" value="Genomic_DNA"/>
</dbReference>
<reference evidence="1 2" key="1">
    <citation type="submission" date="2024-11" db="EMBL/GenBank/DDBJ databases">
        <title>A near-complete genome assembly of Cinchona calisaya.</title>
        <authorList>
            <person name="Lian D.C."/>
            <person name="Zhao X.W."/>
            <person name="Wei L."/>
        </authorList>
    </citation>
    <scope>NUCLEOTIDE SEQUENCE [LARGE SCALE GENOMIC DNA]</scope>
    <source>
        <tissue evidence="1">Nenye</tissue>
    </source>
</reference>
<protein>
    <submittedName>
        <fullName evidence="1">Uncharacterized protein</fullName>
    </submittedName>
</protein>
<dbReference type="PANTHER" id="PTHR34666">
    <property type="entry name" value="EXPRESSED PROTEIN"/>
    <property type="match status" value="1"/>
</dbReference>
<accession>A0ABD2YEJ8</accession>
<organism evidence="1 2">
    <name type="scientific">Cinchona calisaya</name>
    <dbReference type="NCBI Taxonomy" id="153742"/>
    <lineage>
        <taxon>Eukaryota</taxon>
        <taxon>Viridiplantae</taxon>
        <taxon>Streptophyta</taxon>
        <taxon>Embryophyta</taxon>
        <taxon>Tracheophyta</taxon>
        <taxon>Spermatophyta</taxon>
        <taxon>Magnoliopsida</taxon>
        <taxon>eudicotyledons</taxon>
        <taxon>Gunneridae</taxon>
        <taxon>Pentapetalae</taxon>
        <taxon>asterids</taxon>
        <taxon>lamiids</taxon>
        <taxon>Gentianales</taxon>
        <taxon>Rubiaceae</taxon>
        <taxon>Cinchonoideae</taxon>
        <taxon>Cinchoneae</taxon>
        <taxon>Cinchona</taxon>
    </lineage>
</organism>
<comment type="caution">
    <text evidence="1">The sequence shown here is derived from an EMBL/GenBank/DDBJ whole genome shotgun (WGS) entry which is preliminary data.</text>
</comment>
<dbReference type="AlphaFoldDB" id="A0ABD2YEJ8"/>
<proteinExistence type="predicted"/>
<dbReference type="PANTHER" id="PTHR34666:SF1">
    <property type="entry name" value="OS02G0554800 PROTEIN"/>
    <property type="match status" value="1"/>
</dbReference>
<dbReference type="Proteomes" id="UP001630127">
    <property type="component" value="Unassembled WGS sequence"/>
</dbReference>
<sequence>MPTSNHPHHYHHLLFTQHQIGQAMATEEEFSFPTPTDTPPRFIESPRLWRTTSLVSAPESPITREDPQDFNFLYYASNKKPAKSKYLHQRKSFSHVECGMIKTRDEDGYNHGIDGDDDDDQEDKMDMLWEDFNEEFSRNSKSSSRADNSDHHLHRVSSGKMLNIGCVQALKLSRSNKKPSIVEFMKVLKKMFLIQNSHRSIKRTQ</sequence>
<gene>
    <name evidence="1" type="ORF">ACH5RR_033829</name>
</gene>
<evidence type="ECO:0000313" key="1">
    <source>
        <dbReference type="EMBL" id="KAL3503988.1"/>
    </source>
</evidence>
<name>A0ABD2YEJ8_9GENT</name>